<dbReference type="Gene3D" id="3.40.50.12580">
    <property type="match status" value="1"/>
</dbReference>
<dbReference type="GO" id="GO:0047355">
    <property type="term" value="F:CDP-glycerol glycerophosphotransferase activity"/>
    <property type="evidence" value="ECO:0007669"/>
    <property type="project" value="InterPro"/>
</dbReference>
<dbReference type="Gene3D" id="3.40.50.11820">
    <property type="match status" value="1"/>
</dbReference>
<evidence type="ECO:0000313" key="8">
    <source>
        <dbReference type="EMBL" id="SUM31823.1"/>
    </source>
</evidence>
<dbReference type="Proteomes" id="UP000255277">
    <property type="component" value="Unassembled WGS sequence"/>
</dbReference>
<keyword evidence="3" id="KW-1003">Cell membrane</keyword>
<comment type="subcellular location">
    <subcellularLocation>
        <location evidence="1">Cell membrane</location>
        <topology evidence="1">Peripheral membrane protein</topology>
    </subcellularLocation>
</comment>
<dbReference type="PANTHER" id="PTHR37316">
    <property type="entry name" value="TEICHOIC ACID GLYCEROL-PHOSPHATE PRIMASE"/>
    <property type="match status" value="1"/>
</dbReference>
<dbReference type="InterPro" id="IPR049698">
    <property type="entry name" value="TarB"/>
</dbReference>
<evidence type="ECO:0000313" key="7">
    <source>
        <dbReference type="EMBL" id="GEQ04362.1"/>
    </source>
</evidence>
<reference evidence="8 9" key="1">
    <citation type="submission" date="2018-06" db="EMBL/GenBank/DDBJ databases">
        <authorList>
            <consortium name="Pathogen Informatics"/>
            <person name="Doyle S."/>
        </authorList>
    </citation>
    <scope>NUCLEOTIDE SEQUENCE [LARGE SCALE GENOMIC DNA]</scope>
    <source>
        <strain evidence="8 9">NCTC12195</strain>
    </source>
</reference>
<keyword evidence="6" id="KW-0472">Membrane</keyword>
<evidence type="ECO:0000256" key="1">
    <source>
        <dbReference type="ARBA" id="ARBA00004202"/>
    </source>
</evidence>
<evidence type="ECO:0000256" key="4">
    <source>
        <dbReference type="ARBA" id="ARBA00022679"/>
    </source>
</evidence>
<evidence type="ECO:0000256" key="5">
    <source>
        <dbReference type="ARBA" id="ARBA00022944"/>
    </source>
</evidence>
<evidence type="ECO:0000256" key="6">
    <source>
        <dbReference type="ARBA" id="ARBA00023136"/>
    </source>
</evidence>
<evidence type="ECO:0000256" key="3">
    <source>
        <dbReference type="ARBA" id="ARBA00022475"/>
    </source>
</evidence>
<gene>
    <name evidence="8" type="ORF">NCTC12195_01259</name>
    <name evidence="7" type="ORF">SGA02_01900</name>
</gene>
<evidence type="ECO:0000313" key="10">
    <source>
        <dbReference type="Proteomes" id="UP000321057"/>
    </source>
</evidence>
<comment type="similarity">
    <text evidence="2">Belongs to the CDP-glycerol glycerophosphotransferase family.</text>
</comment>
<dbReference type="NCBIfam" id="NF041711">
    <property type="entry name" value="TagprimaseTarB"/>
    <property type="match status" value="1"/>
</dbReference>
<dbReference type="Pfam" id="PF04464">
    <property type="entry name" value="Glyphos_transf"/>
    <property type="match status" value="1"/>
</dbReference>
<dbReference type="InterPro" id="IPR043148">
    <property type="entry name" value="TagF_C"/>
</dbReference>
<name>A0A0D0SJ11_STAGA</name>
<dbReference type="InterPro" id="IPR051612">
    <property type="entry name" value="Teichoic_Acid_Biosynth"/>
</dbReference>
<sequence>MRQVIKALYIFMTKFLNILFSKKKVKQQSIVILMTFPEDMLPIIEGLNRKGDYQITVIGKDVHRKYTQHLEHVTYVLAGNKQLYRHLKYLSTAKVIIIDTYYLLMGGFLKKEGQTVIQTWHAAGALKNFGLTDHQVDLNNNKMVEQYRQVYNATDKYIVGGEPMVTCFKESFGATDAQMLRTGLPRLVPYRSVDITQRQRELKKQYGIKGKVALYVPTYREHHQANRTIDIHKFETALPNYTLFSKLHPSIVNEQHTEINLQSLMIMADIIISDYSSLAIEASLLNKPTILYVYDEQQYETERGLNTFYYEIPDMYKVYNEGELIQNIKKYESDLQPLFKSWHEYNVTQSLTKVIETIEEMVKV</sequence>
<dbReference type="Proteomes" id="UP000321057">
    <property type="component" value="Unassembled WGS sequence"/>
</dbReference>
<dbReference type="InterPro" id="IPR043149">
    <property type="entry name" value="TagF_N"/>
</dbReference>
<organism evidence="8 9">
    <name type="scientific">Staphylococcus gallinarum</name>
    <dbReference type="NCBI Taxonomy" id="1293"/>
    <lineage>
        <taxon>Bacteria</taxon>
        <taxon>Bacillati</taxon>
        <taxon>Bacillota</taxon>
        <taxon>Bacilli</taxon>
        <taxon>Bacillales</taxon>
        <taxon>Staphylococcaceae</taxon>
        <taxon>Staphylococcus</taxon>
    </lineage>
</organism>
<protein>
    <submittedName>
        <fullName evidence="7 8">Teichoic acid biosynthesis protein</fullName>
    </submittedName>
</protein>
<dbReference type="OrthoDB" id="9811865at2"/>
<dbReference type="STRING" id="1293.SH09_02890"/>
<reference evidence="7 10" key="2">
    <citation type="submission" date="2019-07" db="EMBL/GenBank/DDBJ databases">
        <title>Whole genome shotgun sequence of Staphylococcus gallinarum NBRC 109767.</title>
        <authorList>
            <person name="Hosoyama A."/>
            <person name="Uohara A."/>
            <person name="Ohji S."/>
            <person name="Ichikawa N."/>
        </authorList>
    </citation>
    <scope>NUCLEOTIDE SEQUENCE [LARGE SCALE GENOMIC DNA]</scope>
    <source>
        <strain evidence="7 10">NBRC 109767</strain>
    </source>
</reference>
<keyword evidence="10" id="KW-1185">Reference proteome</keyword>
<dbReference type="InterPro" id="IPR007554">
    <property type="entry name" value="Glycerophosphate_synth"/>
</dbReference>
<dbReference type="RefSeq" id="WP_042738119.1">
    <property type="nucleotide sequence ID" value="NZ_BKAX01000001.1"/>
</dbReference>
<dbReference type="AlphaFoldDB" id="A0A0D0SJ11"/>
<dbReference type="SUPFAM" id="SSF53756">
    <property type="entry name" value="UDP-Glycosyltransferase/glycogen phosphorylase"/>
    <property type="match status" value="1"/>
</dbReference>
<evidence type="ECO:0000313" key="9">
    <source>
        <dbReference type="Proteomes" id="UP000255277"/>
    </source>
</evidence>
<dbReference type="PANTHER" id="PTHR37316:SF1">
    <property type="entry name" value="TEICHOIC ACID GLYCEROL-PHOSPHATE PRIMASE"/>
    <property type="match status" value="1"/>
</dbReference>
<dbReference type="GO" id="GO:0005886">
    <property type="term" value="C:plasma membrane"/>
    <property type="evidence" value="ECO:0007669"/>
    <property type="project" value="UniProtKB-SubCell"/>
</dbReference>
<dbReference type="GO" id="GO:0019350">
    <property type="term" value="P:teichoic acid biosynthetic process"/>
    <property type="evidence" value="ECO:0007669"/>
    <property type="project" value="UniProtKB-KW"/>
</dbReference>
<accession>A0A0D0SJ11</accession>
<dbReference type="EMBL" id="UHDK01000001">
    <property type="protein sequence ID" value="SUM31823.1"/>
    <property type="molecule type" value="Genomic_DNA"/>
</dbReference>
<evidence type="ECO:0000256" key="2">
    <source>
        <dbReference type="ARBA" id="ARBA00010488"/>
    </source>
</evidence>
<keyword evidence="4" id="KW-0808">Transferase</keyword>
<keyword evidence="5" id="KW-0777">Teichoic acid biosynthesis</keyword>
<dbReference type="EMBL" id="BKAX01000001">
    <property type="protein sequence ID" value="GEQ04362.1"/>
    <property type="molecule type" value="Genomic_DNA"/>
</dbReference>
<proteinExistence type="inferred from homology"/>